<organism evidence="2 3">
    <name type="scientific">Stygiolobus caldivivus</name>
    <dbReference type="NCBI Taxonomy" id="2824673"/>
    <lineage>
        <taxon>Archaea</taxon>
        <taxon>Thermoproteota</taxon>
        <taxon>Thermoprotei</taxon>
        <taxon>Sulfolobales</taxon>
        <taxon>Sulfolobaceae</taxon>
        <taxon>Stygiolobus</taxon>
    </lineage>
</organism>
<dbReference type="Proteomes" id="UP000825123">
    <property type="component" value="Chromosome"/>
</dbReference>
<keyword evidence="1" id="KW-1133">Transmembrane helix</keyword>
<keyword evidence="1" id="KW-0472">Membrane</keyword>
<proteinExistence type="predicted"/>
<dbReference type="GeneID" id="66162132"/>
<reference evidence="2 3" key="1">
    <citation type="submission" date="2021-04" db="EMBL/GenBank/DDBJ databases">
        <title>Complete genome sequence of Stygiolobus sp. KN-1.</title>
        <authorList>
            <person name="Nakamura K."/>
            <person name="Sakai H."/>
            <person name="Kurosawa N."/>
        </authorList>
    </citation>
    <scope>NUCLEOTIDE SEQUENCE [LARGE SCALE GENOMIC DNA]</scope>
    <source>
        <strain evidence="2 3">KN-1</strain>
    </source>
</reference>
<accession>A0A8D5U469</accession>
<protein>
    <submittedName>
        <fullName evidence="2">Uncharacterized protein</fullName>
    </submittedName>
</protein>
<dbReference type="RefSeq" id="WP_221289151.1">
    <property type="nucleotide sequence ID" value="NZ_AP024597.1"/>
</dbReference>
<dbReference type="AlphaFoldDB" id="A0A8D5U469"/>
<feature type="transmembrane region" description="Helical" evidence="1">
    <location>
        <begin position="35"/>
        <end position="54"/>
    </location>
</feature>
<keyword evidence="3" id="KW-1185">Reference proteome</keyword>
<evidence type="ECO:0000313" key="3">
    <source>
        <dbReference type="Proteomes" id="UP000825123"/>
    </source>
</evidence>
<evidence type="ECO:0000256" key="1">
    <source>
        <dbReference type="SAM" id="Phobius"/>
    </source>
</evidence>
<keyword evidence="1" id="KW-0812">Transmembrane</keyword>
<evidence type="ECO:0000313" key="2">
    <source>
        <dbReference type="EMBL" id="BCU69086.1"/>
    </source>
</evidence>
<sequence>MRLSLVSFGLSFSISSILVGDMFASQGYVRLDKEIIMSAGIMTLALWLGFYLSFKKVFHF</sequence>
<gene>
    <name evidence="2" type="ORF">KN1_03830</name>
</gene>
<dbReference type="KEGG" id="csty:KN1_03830"/>
<dbReference type="EMBL" id="AP024597">
    <property type="protein sequence ID" value="BCU69086.1"/>
    <property type="molecule type" value="Genomic_DNA"/>
</dbReference>
<name>A0A8D5U469_9CREN</name>